<evidence type="ECO:0008006" key="5">
    <source>
        <dbReference type="Google" id="ProtNLM"/>
    </source>
</evidence>
<gene>
    <name evidence="3" type="ORF">OESDEN_00978</name>
</gene>
<dbReference type="Proteomes" id="UP000053660">
    <property type="component" value="Unassembled WGS sequence"/>
</dbReference>
<keyword evidence="2" id="KW-0812">Transmembrane</keyword>
<keyword evidence="4" id="KW-1185">Reference proteome</keyword>
<keyword evidence="2" id="KW-0472">Membrane</keyword>
<evidence type="ECO:0000313" key="3">
    <source>
        <dbReference type="EMBL" id="KHJ99026.1"/>
    </source>
</evidence>
<feature type="region of interest" description="Disordered" evidence="1">
    <location>
        <begin position="22"/>
        <end position="55"/>
    </location>
</feature>
<dbReference type="AlphaFoldDB" id="A0A0B1TSD8"/>
<proteinExistence type="predicted"/>
<dbReference type="InterPro" id="IPR038050">
    <property type="entry name" value="Neuro_actylchol_rec"/>
</dbReference>
<reference evidence="3 4" key="1">
    <citation type="submission" date="2014-03" db="EMBL/GenBank/DDBJ databases">
        <title>Draft genome of the hookworm Oesophagostomum dentatum.</title>
        <authorList>
            <person name="Mitreva M."/>
        </authorList>
    </citation>
    <scope>NUCLEOTIDE SEQUENCE [LARGE SCALE GENOMIC DNA]</scope>
    <source>
        <strain evidence="3 4">OD-Hann</strain>
    </source>
</reference>
<dbReference type="Gene3D" id="1.20.58.390">
    <property type="entry name" value="Neurotransmitter-gated ion-channel transmembrane domain"/>
    <property type="match status" value="1"/>
</dbReference>
<dbReference type="GO" id="GO:0006811">
    <property type="term" value="P:monoatomic ion transport"/>
    <property type="evidence" value="ECO:0007669"/>
    <property type="project" value="InterPro"/>
</dbReference>
<dbReference type="SUPFAM" id="SSF90112">
    <property type="entry name" value="Neurotransmitter-gated ion-channel transmembrane pore"/>
    <property type="match status" value="1"/>
</dbReference>
<evidence type="ECO:0000313" key="4">
    <source>
        <dbReference type="Proteomes" id="UP000053660"/>
    </source>
</evidence>
<accession>A0A0B1TSD8</accession>
<keyword evidence="2" id="KW-1133">Transmembrane helix</keyword>
<dbReference type="EMBL" id="KN549251">
    <property type="protein sequence ID" value="KHJ99026.1"/>
    <property type="molecule type" value="Genomic_DNA"/>
</dbReference>
<organism evidence="3 4">
    <name type="scientific">Oesophagostomum dentatum</name>
    <name type="common">Nodular worm</name>
    <dbReference type="NCBI Taxonomy" id="61180"/>
    <lineage>
        <taxon>Eukaryota</taxon>
        <taxon>Metazoa</taxon>
        <taxon>Ecdysozoa</taxon>
        <taxon>Nematoda</taxon>
        <taxon>Chromadorea</taxon>
        <taxon>Rhabditida</taxon>
        <taxon>Rhabditina</taxon>
        <taxon>Rhabditomorpha</taxon>
        <taxon>Strongyloidea</taxon>
        <taxon>Strongylidae</taxon>
        <taxon>Oesophagostomum</taxon>
    </lineage>
</organism>
<dbReference type="InterPro" id="IPR036719">
    <property type="entry name" value="Neuro-gated_channel_TM_sf"/>
</dbReference>
<protein>
    <recommendedName>
        <fullName evidence="5">Neurotransmitter-gated ion-channel transmembrane domain-containing protein</fullName>
    </recommendedName>
</protein>
<dbReference type="GO" id="GO:0016020">
    <property type="term" value="C:membrane"/>
    <property type="evidence" value="ECO:0007669"/>
    <property type="project" value="InterPro"/>
</dbReference>
<sequence length="167" mass="19332">MEKKVQIVADVNFINSTLKKQHLRTEKLRRQRTTPRNESSQDRQQRKRLPESSVRNKLKRAERNVQYIAQTLTEMRQAEEVGLRRQFNKQTFDLGLSPIAANRCRCTVVLIVNRATIKIEADWQFISLVIDRILLFIFAFCISAGTLITILSAPSITDTRAPIITTY</sequence>
<evidence type="ECO:0000256" key="2">
    <source>
        <dbReference type="SAM" id="Phobius"/>
    </source>
</evidence>
<feature type="transmembrane region" description="Helical" evidence="2">
    <location>
        <begin position="133"/>
        <end position="153"/>
    </location>
</feature>
<name>A0A0B1TSD8_OESDE</name>
<feature type="compositionally biased region" description="Basic and acidic residues" evidence="1">
    <location>
        <begin position="39"/>
        <end position="50"/>
    </location>
</feature>
<evidence type="ECO:0000256" key="1">
    <source>
        <dbReference type="SAM" id="MobiDB-lite"/>
    </source>
</evidence>
<dbReference type="OrthoDB" id="5867823at2759"/>